<gene>
    <name evidence="2" type="ORF">Tci_462751</name>
</gene>
<dbReference type="AlphaFoldDB" id="A0A699HX68"/>
<dbReference type="Gene3D" id="3.30.420.10">
    <property type="entry name" value="Ribonuclease H-like superfamily/Ribonuclease H"/>
    <property type="match status" value="1"/>
</dbReference>
<feature type="domain" description="RNase H type-1" evidence="1">
    <location>
        <begin position="122"/>
        <end position="186"/>
    </location>
</feature>
<dbReference type="InterPro" id="IPR002156">
    <property type="entry name" value="RNaseH_domain"/>
</dbReference>
<sequence>MRPKGTMLPWKNWPGHFYTCLGGYEGILRLTPIKVIKDQPLKRILNKAQALGKLAKYLVELGVYNITYAPRNVIKGQVLADFLSEAPVGTPTEEFFQLPPKVQNKDNVKKWTLFTDDASNCKRSRAGLVLISPSSVEFVYALRLNFTSTNNEAEYEALLAGLRIARKLKVHDIDVKVDSKLKTDILGKLATHAFDHLTKNPSRSIAQAIDQPKGGRFIVEEEEDNCMTPIIHCLAKGVWPEDKDERRALKMKLNQYVLEKGVLFKKGYLVPMLRCVGPLQANYVIREIHMGSCEMHIRARSVVSKAMTGILLANYAQIL</sequence>
<dbReference type="GO" id="GO:0003676">
    <property type="term" value="F:nucleic acid binding"/>
    <property type="evidence" value="ECO:0007669"/>
    <property type="project" value="InterPro"/>
</dbReference>
<dbReference type="SUPFAM" id="SSF53098">
    <property type="entry name" value="Ribonuclease H-like"/>
    <property type="match status" value="1"/>
</dbReference>
<dbReference type="PANTHER" id="PTHR48475:SF2">
    <property type="entry name" value="RIBONUCLEASE H"/>
    <property type="match status" value="1"/>
</dbReference>
<dbReference type="InterPro" id="IPR036397">
    <property type="entry name" value="RNaseH_sf"/>
</dbReference>
<comment type="caution">
    <text evidence="2">The sequence shown here is derived from an EMBL/GenBank/DDBJ whole genome shotgun (WGS) entry which is preliminary data.</text>
</comment>
<evidence type="ECO:0000313" key="2">
    <source>
        <dbReference type="EMBL" id="GEY90777.1"/>
    </source>
</evidence>
<proteinExistence type="predicted"/>
<dbReference type="InterPro" id="IPR012337">
    <property type="entry name" value="RNaseH-like_sf"/>
</dbReference>
<protein>
    <recommendedName>
        <fullName evidence="1">RNase H type-1 domain-containing protein</fullName>
    </recommendedName>
</protein>
<reference evidence="2" key="1">
    <citation type="journal article" date="2019" name="Sci. Rep.">
        <title>Draft genome of Tanacetum cinerariifolium, the natural source of mosquito coil.</title>
        <authorList>
            <person name="Yamashiro T."/>
            <person name="Shiraishi A."/>
            <person name="Satake H."/>
            <person name="Nakayama K."/>
        </authorList>
    </citation>
    <scope>NUCLEOTIDE SEQUENCE</scope>
</reference>
<dbReference type="Pfam" id="PF13456">
    <property type="entry name" value="RVT_3"/>
    <property type="match status" value="1"/>
</dbReference>
<dbReference type="PANTHER" id="PTHR48475">
    <property type="entry name" value="RIBONUCLEASE H"/>
    <property type="match status" value="1"/>
</dbReference>
<dbReference type="GO" id="GO:0004523">
    <property type="term" value="F:RNA-DNA hybrid ribonuclease activity"/>
    <property type="evidence" value="ECO:0007669"/>
    <property type="project" value="InterPro"/>
</dbReference>
<organism evidence="2">
    <name type="scientific">Tanacetum cinerariifolium</name>
    <name type="common">Dalmatian daisy</name>
    <name type="synonym">Chrysanthemum cinerariifolium</name>
    <dbReference type="NCBI Taxonomy" id="118510"/>
    <lineage>
        <taxon>Eukaryota</taxon>
        <taxon>Viridiplantae</taxon>
        <taxon>Streptophyta</taxon>
        <taxon>Embryophyta</taxon>
        <taxon>Tracheophyta</taxon>
        <taxon>Spermatophyta</taxon>
        <taxon>Magnoliopsida</taxon>
        <taxon>eudicotyledons</taxon>
        <taxon>Gunneridae</taxon>
        <taxon>Pentapetalae</taxon>
        <taxon>asterids</taxon>
        <taxon>campanulids</taxon>
        <taxon>Asterales</taxon>
        <taxon>Asteraceae</taxon>
        <taxon>Asteroideae</taxon>
        <taxon>Anthemideae</taxon>
        <taxon>Anthemidinae</taxon>
        <taxon>Tanacetum</taxon>
    </lineage>
</organism>
<name>A0A699HX68_TANCI</name>
<accession>A0A699HX68</accession>
<evidence type="ECO:0000259" key="1">
    <source>
        <dbReference type="Pfam" id="PF13456"/>
    </source>
</evidence>
<dbReference type="EMBL" id="BKCJ010221305">
    <property type="protein sequence ID" value="GEY90777.1"/>
    <property type="molecule type" value="Genomic_DNA"/>
</dbReference>